<proteinExistence type="predicted"/>
<feature type="compositionally biased region" description="Basic and acidic residues" evidence="1">
    <location>
        <begin position="19"/>
        <end position="32"/>
    </location>
</feature>
<gene>
    <name evidence="2" type="ORF">Trco_003947</name>
</gene>
<protein>
    <submittedName>
        <fullName evidence="2">Branched-chain amino acid aminotransferase</fullName>
    </submittedName>
</protein>
<keyword evidence="2" id="KW-0808">Transferase</keyword>
<evidence type="ECO:0000313" key="2">
    <source>
        <dbReference type="EMBL" id="KAH6607634.1"/>
    </source>
</evidence>
<feature type="region of interest" description="Disordered" evidence="1">
    <location>
        <begin position="1"/>
        <end position="138"/>
    </location>
</feature>
<feature type="compositionally biased region" description="Low complexity" evidence="1">
    <location>
        <begin position="105"/>
        <end position="115"/>
    </location>
</feature>
<comment type="caution">
    <text evidence="2">The sequence shown here is derived from an EMBL/GenBank/DDBJ whole genome shotgun (WGS) entry which is preliminary data.</text>
</comment>
<sequence>MAPPGDSFRDIKMTVVPPTDHDGSRGRTRDRNIPNSKSLRPDESSTLRGRSRRRSVSPFNLTSRTSSPSVKSSANRLMLHNRLREKRREHCPSRMASPASQEVFQQQQQQQQQKQQRMRSRSRGPRMEKDLHRPVDLLSSLRNEVFLSDEETSHDKTC</sequence>
<name>A0A9P8QM20_9HYPO</name>
<dbReference type="AlphaFoldDB" id="A0A9P8QM20"/>
<keyword evidence="2" id="KW-0032">Aminotransferase</keyword>
<dbReference type="EMBL" id="JAIWOZ010000003">
    <property type="protein sequence ID" value="KAH6607634.1"/>
    <property type="molecule type" value="Genomic_DNA"/>
</dbReference>
<evidence type="ECO:0000256" key="1">
    <source>
        <dbReference type="SAM" id="MobiDB-lite"/>
    </source>
</evidence>
<dbReference type="OrthoDB" id="4850431at2759"/>
<keyword evidence="3" id="KW-1185">Reference proteome</keyword>
<dbReference type="GO" id="GO:0008483">
    <property type="term" value="F:transaminase activity"/>
    <property type="evidence" value="ECO:0007669"/>
    <property type="project" value="UniProtKB-KW"/>
</dbReference>
<organism evidence="2 3">
    <name type="scientific">Trichoderma cornu-damae</name>
    <dbReference type="NCBI Taxonomy" id="654480"/>
    <lineage>
        <taxon>Eukaryota</taxon>
        <taxon>Fungi</taxon>
        <taxon>Dikarya</taxon>
        <taxon>Ascomycota</taxon>
        <taxon>Pezizomycotina</taxon>
        <taxon>Sordariomycetes</taxon>
        <taxon>Hypocreomycetidae</taxon>
        <taxon>Hypocreales</taxon>
        <taxon>Hypocreaceae</taxon>
        <taxon>Trichoderma</taxon>
    </lineage>
</organism>
<evidence type="ECO:0000313" key="3">
    <source>
        <dbReference type="Proteomes" id="UP000827724"/>
    </source>
</evidence>
<feature type="compositionally biased region" description="Low complexity" evidence="1">
    <location>
        <begin position="63"/>
        <end position="73"/>
    </location>
</feature>
<feature type="compositionally biased region" description="Basic and acidic residues" evidence="1">
    <location>
        <begin position="125"/>
        <end position="135"/>
    </location>
</feature>
<reference evidence="2" key="1">
    <citation type="submission" date="2021-08" db="EMBL/GenBank/DDBJ databases">
        <title>Chromosome-Level Trichoderma cornu-damae using Hi-C Data.</title>
        <authorList>
            <person name="Kim C.S."/>
        </authorList>
    </citation>
    <scope>NUCLEOTIDE SEQUENCE</scope>
    <source>
        <strain evidence="2">KA19-0412C</strain>
    </source>
</reference>
<accession>A0A9P8QM20</accession>
<dbReference type="Proteomes" id="UP000827724">
    <property type="component" value="Unassembled WGS sequence"/>
</dbReference>